<dbReference type="GeneID" id="132805414"/>
<feature type="region of interest" description="Disordered" evidence="1">
    <location>
        <begin position="220"/>
        <end position="243"/>
    </location>
</feature>
<name>A0ABM4AHW6_ZIZJJ</name>
<organism evidence="2 3">
    <name type="scientific">Ziziphus jujuba</name>
    <name type="common">Chinese jujube</name>
    <name type="synonym">Ziziphus sativa</name>
    <dbReference type="NCBI Taxonomy" id="326968"/>
    <lineage>
        <taxon>Eukaryota</taxon>
        <taxon>Viridiplantae</taxon>
        <taxon>Streptophyta</taxon>
        <taxon>Embryophyta</taxon>
        <taxon>Tracheophyta</taxon>
        <taxon>Spermatophyta</taxon>
        <taxon>Magnoliopsida</taxon>
        <taxon>eudicotyledons</taxon>
        <taxon>Gunneridae</taxon>
        <taxon>Pentapetalae</taxon>
        <taxon>rosids</taxon>
        <taxon>fabids</taxon>
        <taxon>Rosales</taxon>
        <taxon>Rhamnaceae</taxon>
        <taxon>Paliureae</taxon>
        <taxon>Ziziphus</taxon>
    </lineage>
</organism>
<protein>
    <submittedName>
        <fullName evidence="3">Uncharacterized protein LOC132805414</fullName>
    </submittedName>
</protein>
<sequence length="260" mass="29939">MSFIISFTNSKTSPKSLHSRALSLFLSLFKKKKKKVSKGEKEKKKKKFRNGKSEIQMEECMKESMRKLALWHTRTFKPIMTHDELEPIMATLGFVGKLPPPPSSSGVWKEYVYSAGGWRFQFAKCGSVSGSGSDPPPPKPKLPYPRIDGLHIYTYRAFIDAVSFYIGMDDISDLFHIRGMPLYRIHDRNRKWRRMEEDESVFVFRDGTLEQATYNRYRFDHKNSSNNGSNGYKSNMLRNQGNNATTQTSCNIVALKDIIL</sequence>
<dbReference type="RefSeq" id="XP_060676323.1">
    <property type="nucleotide sequence ID" value="XM_060820340.1"/>
</dbReference>
<evidence type="ECO:0000256" key="1">
    <source>
        <dbReference type="SAM" id="MobiDB-lite"/>
    </source>
</evidence>
<evidence type="ECO:0000313" key="3">
    <source>
        <dbReference type="RefSeq" id="XP_060676323.1"/>
    </source>
</evidence>
<gene>
    <name evidence="3" type="primary">LOC132805414</name>
</gene>
<dbReference type="Proteomes" id="UP001652623">
    <property type="component" value="Chromosome 9"/>
</dbReference>
<reference evidence="3" key="1">
    <citation type="submission" date="2025-08" db="UniProtKB">
        <authorList>
            <consortium name="RefSeq"/>
        </authorList>
    </citation>
    <scope>IDENTIFICATION</scope>
    <source>
        <tissue evidence="3">Seedling</tissue>
    </source>
</reference>
<evidence type="ECO:0000313" key="2">
    <source>
        <dbReference type="Proteomes" id="UP001652623"/>
    </source>
</evidence>
<feature type="compositionally biased region" description="Low complexity" evidence="1">
    <location>
        <begin position="224"/>
        <end position="235"/>
    </location>
</feature>
<proteinExistence type="predicted"/>
<accession>A0ABM4AHW6</accession>
<keyword evidence="2" id="KW-1185">Reference proteome</keyword>